<dbReference type="PANTHER" id="PTHR30204">
    <property type="entry name" value="REDOX-CYCLING DRUG-SENSING TRANSCRIPTIONAL ACTIVATOR SOXR"/>
    <property type="match status" value="1"/>
</dbReference>
<evidence type="ECO:0000313" key="4">
    <source>
        <dbReference type="Proteomes" id="UP000295388"/>
    </source>
</evidence>
<dbReference type="Proteomes" id="UP000295388">
    <property type="component" value="Unassembled WGS sequence"/>
</dbReference>
<dbReference type="CDD" id="cd01107">
    <property type="entry name" value="HTH_BmrR"/>
    <property type="match status" value="1"/>
</dbReference>
<dbReference type="AlphaFoldDB" id="A0A4R6KQF8"/>
<reference evidence="3 4" key="1">
    <citation type="submission" date="2019-03" db="EMBL/GenBank/DDBJ databases">
        <title>Genomic Encyclopedia of Type Strains, Phase III (KMG-III): the genomes of soil and plant-associated and newly described type strains.</title>
        <authorList>
            <person name="Whitman W."/>
        </authorList>
    </citation>
    <scope>NUCLEOTIDE SEQUENCE [LARGE SCALE GENOMIC DNA]</scope>
    <source>
        <strain evidence="3 4">VKM Ac-2527</strain>
    </source>
</reference>
<dbReference type="InterPro" id="IPR029442">
    <property type="entry name" value="GyrI-like"/>
</dbReference>
<dbReference type="SUPFAM" id="SSF55136">
    <property type="entry name" value="Probable bacterial effector-binding domain"/>
    <property type="match status" value="1"/>
</dbReference>
<dbReference type="Gene3D" id="3.20.80.10">
    <property type="entry name" value="Regulatory factor, effector binding domain"/>
    <property type="match status" value="1"/>
</dbReference>
<dbReference type="PROSITE" id="PS50937">
    <property type="entry name" value="HTH_MERR_2"/>
    <property type="match status" value="1"/>
</dbReference>
<organism evidence="3 4">
    <name type="scientific">Kribbella caucasensis</name>
    <dbReference type="NCBI Taxonomy" id="2512215"/>
    <lineage>
        <taxon>Bacteria</taxon>
        <taxon>Bacillati</taxon>
        <taxon>Actinomycetota</taxon>
        <taxon>Actinomycetes</taxon>
        <taxon>Propionibacteriales</taxon>
        <taxon>Kribbellaceae</taxon>
        <taxon>Kribbella</taxon>
    </lineage>
</organism>
<sequence length="274" mass="29931">MDEVVELTISEFGRRAGLSHKALRLYDVSGLLPPARVDPVNGYRRYDEAQLERARRISVLRQLDMPLTTIAEVLAGTDEEALIRLDRWWAASEATSEARKATLEYLRDRLIRSGSPGLSPRPVLVREVPETKIASIRHDTDQQALVGAIVSSTMMLRSHLVASGATLPGGSMVIYHGQVTPENEATVEVCVPFTGTVDPAGPIGIRVEPAHTEAYCTITKDECAYPRIMLAYDLVQDWVRGTGSPRTGAAREVYDPSFQDLPGSAPAVDIAVPI</sequence>
<keyword evidence="1 3" id="KW-0238">DNA-binding</keyword>
<name>A0A4R6KQF8_9ACTN</name>
<comment type="caution">
    <text evidence="3">The sequence shown here is derived from an EMBL/GenBank/DDBJ whole genome shotgun (WGS) entry which is preliminary data.</text>
</comment>
<dbReference type="Pfam" id="PF13411">
    <property type="entry name" value="MerR_1"/>
    <property type="match status" value="1"/>
</dbReference>
<feature type="domain" description="HTH merR-type" evidence="2">
    <location>
        <begin position="6"/>
        <end position="76"/>
    </location>
</feature>
<dbReference type="GO" id="GO:0003700">
    <property type="term" value="F:DNA-binding transcription factor activity"/>
    <property type="evidence" value="ECO:0007669"/>
    <property type="project" value="InterPro"/>
</dbReference>
<dbReference type="SUPFAM" id="SSF46955">
    <property type="entry name" value="Putative DNA-binding domain"/>
    <property type="match status" value="1"/>
</dbReference>
<dbReference type="RefSeq" id="WP_133799005.1">
    <property type="nucleotide sequence ID" value="NZ_SNWQ01000002.1"/>
</dbReference>
<evidence type="ECO:0000256" key="1">
    <source>
        <dbReference type="ARBA" id="ARBA00023125"/>
    </source>
</evidence>
<dbReference type="GO" id="GO:0003677">
    <property type="term" value="F:DNA binding"/>
    <property type="evidence" value="ECO:0007669"/>
    <property type="project" value="UniProtKB-KW"/>
</dbReference>
<protein>
    <submittedName>
        <fullName evidence="3">DNA-binding transcriptional MerR regulator</fullName>
    </submittedName>
</protein>
<dbReference type="InterPro" id="IPR047057">
    <property type="entry name" value="MerR_fam"/>
</dbReference>
<evidence type="ECO:0000259" key="2">
    <source>
        <dbReference type="PROSITE" id="PS50937"/>
    </source>
</evidence>
<evidence type="ECO:0000313" key="3">
    <source>
        <dbReference type="EMBL" id="TDO52600.1"/>
    </source>
</evidence>
<dbReference type="InterPro" id="IPR009061">
    <property type="entry name" value="DNA-bd_dom_put_sf"/>
</dbReference>
<dbReference type="SMART" id="SM00422">
    <property type="entry name" value="HTH_MERR"/>
    <property type="match status" value="1"/>
</dbReference>
<accession>A0A4R6KQF8</accession>
<proteinExistence type="predicted"/>
<keyword evidence="4" id="KW-1185">Reference proteome</keyword>
<dbReference type="OrthoDB" id="9801841at2"/>
<dbReference type="Gene3D" id="1.10.1660.10">
    <property type="match status" value="1"/>
</dbReference>
<dbReference type="PANTHER" id="PTHR30204:SF97">
    <property type="entry name" value="MERR FAMILY REGULATORY PROTEIN"/>
    <property type="match status" value="1"/>
</dbReference>
<gene>
    <name evidence="3" type="ORF">EV643_102439</name>
</gene>
<dbReference type="InterPro" id="IPR011256">
    <property type="entry name" value="Reg_factor_effector_dom_sf"/>
</dbReference>
<dbReference type="Pfam" id="PF06445">
    <property type="entry name" value="GyrI-like"/>
    <property type="match status" value="1"/>
</dbReference>
<dbReference type="EMBL" id="SNWQ01000002">
    <property type="protein sequence ID" value="TDO52600.1"/>
    <property type="molecule type" value="Genomic_DNA"/>
</dbReference>
<dbReference type="InterPro" id="IPR000551">
    <property type="entry name" value="MerR-type_HTH_dom"/>
</dbReference>